<dbReference type="InterPro" id="IPR018673">
    <property type="entry name" value="DUF2141"/>
</dbReference>
<dbReference type="AlphaFoldDB" id="A0A0R2Q0J3"/>
<feature type="signal peptide" evidence="1">
    <location>
        <begin position="1"/>
        <end position="24"/>
    </location>
</feature>
<accession>A0A0R2Q0J3</accession>
<protein>
    <recommendedName>
        <fullName evidence="4">DUF2141 domain-containing protein</fullName>
    </recommendedName>
</protein>
<evidence type="ECO:0000313" key="2">
    <source>
        <dbReference type="EMBL" id="KRO41338.1"/>
    </source>
</evidence>
<dbReference type="EMBL" id="LIAV01000007">
    <property type="protein sequence ID" value="KRO41338.1"/>
    <property type="molecule type" value="Genomic_DNA"/>
</dbReference>
<dbReference type="Proteomes" id="UP000050874">
    <property type="component" value="Unassembled WGS sequence"/>
</dbReference>
<evidence type="ECO:0008006" key="4">
    <source>
        <dbReference type="Google" id="ProtNLM"/>
    </source>
</evidence>
<evidence type="ECO:0000256" key="1">
    <source>
        <dbReference type="SAM" id="SignalP"/>
    </source>
</evidence>
<gene>
    <name evidence="2" type="ORF">ABR63_06645</name>
</gene>
<reference evidence="3" key="1">
    <citation type="submission" date="2015-10" db="EMBL/GenBank/DDBJ databases">
        <title>Metagenome-Assembled Genomes uncover a global brackish microbiome.</title>
        <authorList>
            <person name="Hugerth L.W."/>
            <person name="Larsson J."/>
            <person name="Alneberg J."/>
            <person name="Lindh M.V."/>
            <person name="Legrand C."/>
            <person name="Pinhassi J."/>
            <person name="Andersson A."/>
        </authorList>
    </citation>
    <scope>NUCLEOTIDE SEQUENCE [LARGE SCALE GENOMIC DNA]</scope>
</reference>
<keyword evidence="1" id="KW-0732">Signal</keyword>
<dbReference type="Pfam" id="PF09912">
    <property type="entry name" value="DUF2141"/>
    <property type="match status" value="1"/>
</dbReference>
<organism evidence="2 3">
    <name type="scientific">SAR86 cluster bacterium BACL1 MAG-120920-bin57</name>
    <dbReference type="NCBI Taxonomy" id="1655571"/>
    <lineage>
        <taxon>Bacteria</taxon>
        <taxon>Pseudomonadati</taxon>
        <taxon>Pseudomonadota</taxon>
        <taxon>Gammaproteobacteria</taxon>
        <taxon>SAR86 cluster</taxon>
    </lineage>
</organism>
<evidence type="ECO:0000313" key="3">
    <source>
        <dbReference type="Proteomes" id="UP000050874"/>
    </source>
</evidence>
<feature type="chain" id="PRO_5006421967" description="DUF2141 domain-containing protein" evidence="1">
    <location>
        <begin position="25"/>
        <end position="148"/>
    </location>
</feature>
<proteinExistence type="predicted"/>
<name>A0A0R2Q0J3_9GAMM</name>
<sequence length="148" mass="16263">MNTLRTLFLLGGILMLMTPSLALAKDLTVTVTDIDTSRPGQIMVMYYGEDGFPKDHAKAISIQTQNVSENTKTMRFQFNIDRESFAFKILHDEDMTGEVGKNWTGIIPSEGLGFSNGATLGFGPPSFEKAVLQTNETGAEIIIPIIYP</sequence>
<comment type="caution">
    <text evidence="2">The sequence shown here is derived from an EMBL/GenBank/DDBJ whole genome shotgun (WGS) entry which is preliminary data.</text>
</comment>